<dbReference type="RefSeq" id="WP_125955665.1">
    <property type="nucleotide sequence ID" value="NZ_NGJT01000001.1"/>
</dbReference>
<gene>
    <name evidence="4" type="ORF">CBF36_00525</name>
</gene>
<dbReference type="GO" id="GO:0016787">
    <property type="term" value="F:hydrolase activity"/>
    <property type="evidence" value="ECO:0007669"/>
    <property type="project" value="UniProtKB-KW"/>
</dbReference>
<dbReference type="InterPro" id="IPR015797">
    <property type="entry name" value="NUDIX_hydrolase-like_dom_sf"/>
</dbReference>
<dbReference type="EMBL" id="NGJT01000001">
    <property type="protein sequence ID" value="RST96378.1"/>
    <property type="molecule type" value="Genomic_DNA"/>
</dbReference>
<evidence type="ECO:0000313" key="5">
    <source>
        <dbReference type="Proteomes" id="UP000288490"/>
    </source>
</evidence>
<organism evidence="4 5">
    <name type="scientific">Vagococcus bubulae</name>
    <dbReference type="NCBI Taxonomy" id="1977868"/>
    <lineage>
        <taxon>Bacteria</taxon>
        <taxon>Bacillati</taxon>
        <taxon>Bacillota</taxon>
        <taxon>Bacilli</taxon>
        <taxon>Lactobacillales</taxon>
        <taxon>Enterococcaceae</taxon>
        <taxon>Vagococcus</taxon>
    </lineage>
</organism>
<dbReference type="InterPro" id="IPR000086">
    <property type="entry name" value="NUDIX_hydrolase_dom"/>
</dbReference>
<dbReference type="Pfam" id="PF00293">
    <property type="entry name" value="NUDIX"/>
    <property type="match status" value="1"/>
</dbReference>
<comment type="cofactor">
    <cofactor evidence="1">
        <name>Mg(2+)</name>
        <dbReference type="ChEBI" id="CHEBI:18420"/>
    </cofactor>
</comment>
<dbReference type="PROSITE" id="PS00893">
    <property type="entry name" value="NUDIX_BOX"/>
    <property type="match status" value="1"/>
</dbReference>
<dbReference type="SUPFAM" id="SSF55811">
    <property type="entry name" value="Nudix"/>
    <property type="match status" value="1"/>
</dbReference>
<dbReference type="Gene3D" id="3.90.79.10">
    <property type="entry name" value="Nucleoside Triphosphate Pyrophosphohydrolase"/>
    <property type="match status" value="1"/>
</dbReference>
<keyword evidence="5" id="KW-1185">Reference proteome</keyword>
<comment type="caution">
    <text evidence="4">The sequence shown here is derived from an EMBL/GenBank/DDBJ whole genome shotgun (WGS) entry which is preliminary data.</text>
</comment>
<protein>
    <submittedName>
        <fullName evidence="4">NUDIX hydrolase</fullName>
    </submittedName>
</protein>
<dbReference type="PROSITE" id="PS51462">
    <property type="entry name" value="NUDIX"/>
    <property type="match status" value="1"/>
</dbReference>
<accession>A0A429ZRV5</accession>
<name>A0A429ZRV5_9ENTE</name>
<dbReference type="PANTHER" id="PTHR43046:SF2">
    <property type="entry name" value="8-OXO-DGTP DIPHOSPHATASE-RELATED"/>
    <property type="match status" value="1"/>
</dbReference>
<feature type="domain" description="Nudix hydrolase" evidence="3">
    <location>
        <begin position="17"/>
        <end position="149"/>
    </location>
</feature>
<dbReference type="AlphaFoldDB" id="A0A429ZRV5"/>
<evidence type="ECO:0000256" key="2">
    <source>
        <dbReference type="ARBA" id="ARBA00022801"/>
    </source>
</evidence>
<keyword evidence="2 4" id="KW-0378">Hydrolase</keyword>
<sequence length="155" mass="17553">MKDYLLELRKDVGNRPLVVAGVLGLLIERHELLLIKRSDNGLWGLPAGSIELYESPYKAVCRELFEETGLKTLEKDVELLNVFGGENHVFTYPNGDICSFVSMSFLIKDYTGSIIKHTNETIDCQFVPLDNLPENIANHEKLIINDYIKNSGLRN</sequence>
<evidence type="ECO:0000313" key="4">
    <source>
        <dbReference type="EMBL" id="RST96378.1"/>
    </source>
</evidence>
<reference evidence="4 5" key="1">
    <citation type="submission" date="2017-05" db="EMBL/GenBank/DDBJ databases">
        <title>Vagococcus spp. assemblies.</title>
        <authorList>
            <person name="Gulvik C.A."/>
        </authorList>
    </citation>
    <scope>NUCLEOTIDE SEQUENCE [LARGE SCALE GENOMIC DNA]</scope>
    <source>
        <strain evidence="4 5">SS1994</strain>
    </source>
</reference>
<proteinExistence type="predicted"/>
<dbReference type="Proteomes" id="UP000288490">
    <property type="component" value="Unassembled WGS sequence"/>
</dbReference>
<dbReference type="OrthoDB" id="9804442at2"/>
<dbReference type="InterPro" id="IPR020084">
    <property type="entry name" value="NUDIX_hydrolase_CS"/>
</dbReference>
<evidence type="ECO:0000259" key="3">
    <source>
        <dbReference type="PROSITE" id="PS51462"/>
    </source>
</evidence>
<dbReference type="PANTHER" id="PTHR43046">
    <property type="entry name" value="GDP-MANNOSE MANNOSYL HYDROLASE"/>
    <property type="match status" value="1"/>
</dbReference>
<evidence type="ECO:0000256" key="1">
    <source>
        <dbReference type="ARBA" id="ARBA00001946"/>
    </source>
</evidence>